<dbReference type="EMBL" id="BAAAQN010000086">
    <property type="protein sequence ID" value="GAA2062260.1"/>
    <property type="molecule type" value="Genomic_DNA"/>
</dbReference>
<reference evidence="2" key="1">
    <citation type="journal article" date="2019" name="Int. J. Syst. Evol. Microbiol.">
        <title>The Global Catalogue of Microorganisms (GCM) 10K type strain sequencing project: providing services to taxonomists for standard genome sequencing and annotation.</title>
        <authorList>
            <consortium name="The Broad Institute Genomics Platform"/>
            <consortium name="The Broad Institute Genome Sequencing Center for Infectious Disease"/>
            <person name="Wu L."/>
            <person name="Ma J."/>
        </authorList>
    </citation>
    <scope>NUCLEOTIDE SEQUENCE [LARGE SCALE GENOMIC DNA]</scope>
    <source>
        <strain evidence="2">JCM 16014</strain>
    </source>
</reference>
<organism evidence="1 2">
    <name type="scientific">Catenulispora yoronensis</name>
    <dbReference type="NCBI Taxonomy" id="450799"/>
    <lineage>
        <taxon>Bacteria</taxon>
        <taxon>Bacillati</taxon>
        <taxon>Actinomycetota</taxon>
        <taxon>Actinomycetes</taxon>
        <taxon>Catenulisporales</taxon>
        <taxon>Catenulisporaceae</taxon>
        <taxon>Catenulispora</taxon>
    </lineage>
</organism>
<accession>A0ABP5H478</accession>
<proteinExistence type="predicted"/>
<name>A0ABP5H478_9ACTN</name>
<dbReference type="Proteomes" id="UP001500751">
    <property type="component" value="Unassembled WGS sequence"/>
</dbReference>
<evidence type="ECO:0000313" key="1">
    <source>
        <dbReference type="EMBL" id="GAA2062260.1"/>
    </source>
</evidence>
<gene>
    <name evidence="1" type="ORF">GCM10009839_86750</name>
</gene>
<evidence type="ECO:0000313" key="2">
    <source>
        <dbReference type="Proteomes" id="UP001500751"/>
    </source>
</evidence>
<protein>
    <submittedName>
        <fullName evidence="1">Uncharacterized protein</fullName>
    </submittedName>
</protein>
<dbReference type="RefSeq" id="WP_344671599.1">
    <property type="nucleotide sequence ID" value="NZ_BAAAQN010000086.1"/>
</dbReference>
<keyword evidence="2" id="KW-1185">Reference proteome</keyword>
<sequence length="360" mass="39872">MATAPTAPPLTVQHLTDQDARNLLPDNGDWSRNGIMYVVVDVAGRTVYPYVPQTHDDHGPGQHISFGEDSYLYAPPVMRFVLNVSHHPQLAADTTALNGLLDEVASAVAEMIEGMVQGPGGVPDWSVRSRQIAEELDHRINRRPYRGTEHDFPHKPSMVIDAEELFATYPQLVKAEWAEMDTEELDRQAKHTLLTAERLGGEDQRLHVVGVRAWMYGYRDQNDTGRRAMDAAAWPGIVAHRVTVRDDSTFAELERAAQAATAAADTEGVRLVGAVKFMRNVREQCRIDVRAQLKGEGERIAELEAQLKPAKVRRRALVARVLSWGLESDTDTTLGREAAMSHTAVGGIRTSLNADNDDNE</sequence>
<comment type="caution">
    <text evidence="1">The sequence shown here is derived from an EMBL/GenBank/DDBJ whole genome shotgun (WGS) entry which is preliminary data.</text>
</comment>